<accession>A0A451D2A9</accession>
<dbReference type="EC" id="2.3.1.-" evidence="10"/>
<dbReference type="GO" id="GO:0006086">
    <property type="term" value="P:pyruvate decarboxylation to acetyl-CoA"/>
    <property type="evidence" value="ECO:0007669"/>
    <property type="project" value="TreeGrafter"/>
</dbReference>
<evidence type="ECO:0000256" key="10">
    <source>
        <dbReference type="RuleBase" id="RU003423"/>
    </source>
</evidence>
<dbReference type="SUPFAM" id="SSF52777">
    <property type="entry name" value="CoA-dependent acyltransferases"/>
    <property type="match status" value="1"/>
</dbReference>
<dbReference type="CDD" id="cd06849">
    <property type="entry name" value="lipoyl_domain"/>
    <property type="match status" value="2"/>
</dbReference>
<name>A0A451D2A9_9GAMM</name>
<dbReference type="Proteomes" id="UP000294412">
    <property type="component" value="Chromosome"/>
</dbReference>
<reference evidence="13 14" key="1">
    <citation type="submission" date="2019-02" db="EMBL/GenBank/DDBJ databases">
        <authorList>
            <person name="Manzano-Marin A."/>
            <person name="Manzano-Marin A."/>
        </authorList>
    </citation>
    <scope>NUCLEOTIDE SEQUENCE [LARGE SCALE GENOMIC DNA]</scope>
    <source>
        <strain evidence="13 14">ErCicuneomaculata</strain>
    </source>
</reference>
<dbReference type="Gene3D" id="3.30.559.10">
    <property type="entry name" value="Chloramphenicol acetyltransferase-like domain"/>
    <property type="match status" value="1"/>
</dbReference>
<dbReference type="Pfam" id="PF00198">
    <property type="entry name" value="2-oxoacid_dh"/>
    <property type="match status" value="1"/>
</dbReference>
<dbReference type="PROSITE" id="PS50968">
    <property type="entry name" value="BIOTINYL_LIPOYL"/>
    <property type="match status" value="1"/>
</dbReference>
<dbReference type="InterPro" id="IPR050743">
    <property type="entry name" value="2-oxoacid_DH_E2_comp"/>
</dbReference>
<protein>
    <recommendedName>
        <fullName evidence="10">Dihydrolipoamide acetyltransferase component of pyruvate dehydrogenase complex</fullName>
        <ecNumber evidence="10">2.3.1.-</ecNumber>
    </recommendedName>
</protein>
<evidence type="ECO:0000256" key="7">
    <source>
        <dbReference type="ARBA" id="ARBA00023315"/>
    </source>
</evidence>
<evidence type="ECO:0000256" key="3">
    <source>
        <dbReference type="ARBA" id="ARBA00011484"/>
    </source>
</evidence>
<dbReference type="InterPro" id="IPR011053">
    <property type="entry name" value="Single_hybrid_motif"/>
</dbReference>
<dbReference type="GO" id="GO:0031405">
    <property type="term" value="F:lipoic acid binding"/>
    <property type="evidence" value="ECO:0007669"/>
    <property type="project" value="TreeGrafter"/>
</dbReference>
<dbReference type="PANTHER" id="PTHR43178:SF2">
    <property type="entry name" value="DIHYDROLIPOYLLYSINE-RESIDUE ACETYLTRANSFERASE COMPONENT OF PYRUVATE DEHYDROGENASE COMPLEX"/>
    <property type="match status" value="1"/>
</dbReference>
<comment type="subunit">
    <text evidence="3">Forms a 24-polypeptide structural core with octahedral symmetry.</text>
</comment>
<keyword evidence="6 10" id="KW-0450">Lipoyl</keyword>
<dbReference type="InterPro" id="IPR004167">
    <property type="entry name" value="PSBD"/>
</dbReference>
<dbReference type="PROSITE" id="PS51826">
    <property type="entry name" value="PSBD"/>
    <property type="match status" value="1"/>
</dbReference>
<dbReference type="GO" id="GO:0004742">
    <property type="term" value="F:dihydrolipoyllysine-residue acetyltransferase activity"/>
    <property type="evidence" value="ECO:0007669"/>
    <property type="project" value="UniProtKB-EC"/>
</dbReference>
<keyword evidence="4 10" id="KW-0808">Transferase</keyword>
<evidence type="ECO:0000256" key="2">
    <source>
        <dbReference type="ARBA" id="ARBA00007317"/>
    </source>
</evidence>
<dbReference type="InterPro" id="IPR000089">
    <property type="entry name" value="Biotin_lipoyl"/>
</dbReference>
<evidence type="ECO:0000256" key="1">
    <source>
        <dbReference type="ARBA" id="ARBA00001938"/>
    </source>
</evidence>
<dbReference type="AlphaFoldDB" id="A0A451D2A9"/>
<dbReference type="PANTHER" id="PTHR43178">
    <property type="entry name" value="DIHYDROLIPOAMIDE ACETYLTRANSFERASE COMPONENT OF PYRUVATE DEHYDROGENASE COMPLEX"/>
    <property type="match status" value="1"/>
</dbReference>
<feature type="domain" description="Lipoyl-binding" evidence="11">
    <location>
        <begin position="2"/>
        <end position="75"/>
    </location>
</feature>
<organism evidence="13 14">
    <name type="scientific">Candidatus Erwinia haradaeae</name>
    <dbReference type="NCBI Taxonomy" id="1922217"/>
    <lineage>
        <taxon>Bacteria</taxon>
        <taxon>Pseudomonadati</taxon>
        <taxon>Pseudomonadota</taxon>
        <taxon>Gammaproteobacteria</taxon>
        <taxon>Enterobacterales</taxon>
        <taxon>Erwiniaceae</taxon>
        <taxon>Erwinia</taxon>
    </lineage>
</organism>
<evidence type="ECO:0000256" key="5">
    <source>
        <dbReference type="ARBA" id="ARBA00022737"/>
    </source>
</evidence>
<dbReference type="FunFam" id="3.30.559.10:FF:000004">
    <property type="entry name" value="Acetyltransferase component of pyruvate dehydrogenase complex"/>
    <property type="match status" value="1"/>
</dbReference>
<keyword evidence="5" id="KW-0677">Repeat</keyword>
<evidence type="ECO:0000256" key="4">
    <source>
        <dbReference type="ARBA" id="ARBA00022679"/>
    </source>
</evidence>
<evidence type="ECO:0000256" key="9">
    <source>
        <dbReference type="ARBA" id="ARBA00048370"/>
    </source>
</evidence>
<feature type="domain" description="Peripheral subunit-binding (PSBD)" evidence="12">
    <location>
        <begin position="206"/>
        <end position="243"/>
    </location>
</feature>
<dbReference type="InterPro" id="IPR001078">
    <property type="entry name" value="2-oxoacid_DH_actylTfrase"/>
</dbReference>
<dbReference type="GO" id="GO:0005737">
    <property type="term" value="C:cytoplasm"/>
    <property type="evidence" value="ECO:0007669"/>
    <property type="project" value="TreeGrafter"/>
</dbReference>
<keyword evidence="7 10" id="KW-0012">Acyltransferase</keyword>
<sequence>MSIKIHVPDIGTDVVEVIEVLVKIGDIIEYEQPLLTIEGDKALMEVPSPYAGIVKEIMIQPGDKIHSGEIIMIAEATENTHASVLLENSKKKEKILSEPEGYKKIYAPKNINNDFKISKILVTIGEKINTSDTILSIRNEQKSIDIQTPFSGTIEEITVKNGDKISNNMLLMIINNKPIVSCSKSDVMPNEDQVRDQRIKNHTYIHATPLVRRLARLFGVNLNIVQGTGIKSRIMQEDLHQYIQNSIKYTEKIIKHSGQPLDIPLHPKTDYSKFGEIQEIEISRIQKKSGENLKRNWSIIPHVTLFDKTDITDLEEFRKIQNNEEINHQSNIKLTSLIFVIKSVAMALEKMPHFNSTLSEDEEKLILKKYIHIGVAVDTPHGLVVPVYKNVNKKNITELSCEITQKSKKARDGQLTISDMQGGCFTISSIGSLGTTYFSPIVNAPEVAILGISKSLIEPVWNGKKFIPRLIMPMSLSFDHRVINGADGARFMNIIKKTLSDIRQLVM</sequence>
<dbReference type="Gene3D" id="4.10.320.10">
    <property type="entry name" value="E3-binding domain"/>
    <property type="match status" value="1"/>
</dbReference>
<evidence type="ECO:0000259" key="12">
    <source>
        <dbReference type="PROSITE" id="PS51826"/>
    </source>
</evidence>
<keyword evidence="13" id="KW-0670">Pyruvate</keyword>
<gene>
    <name evidence="13" type="primary">aceF</name>
    <name evidence="13" type="ORF">ERCICUMA2628_308</name>
</gene>
<dbReference type="FunFam" id="2.40.50.100:FF:000009">
    <property type="entry name" value="Acetyltransferase component of pyruvate dehydrogenase complex"/>
    <property type="match status" value="1"/>
</dbReference>
<evidence type="ECO:0000256" key="6">
    <source>
        <dbReference type="ARBA" id="ARBA00022823"/>
    </source>
</evidence>
<dbReference type="Pfam" id="PF02817">
    <property type="entry name" value="E3_binding"/>
    <property type="match status" value="1"/>
</dbReference>
<dbReference type="OrthoDB" id="9805770at2"/>
<dbReference type="InterPro" id="IPR036625">
    <property type="entry name" value="E3-bd_dom_sf"/>
</dbReference>
<dbReference type="EMBL" id="LR217703">
    <property type="protein sequence ID" value="VFP79767.1"/>
    <property type="molecule type" value="Genomic_DNA"/>
</dbReference>
<evidence type="ECO:0000259" key="11">
    <source>
        <dbReference type="PROSITE" id="PS50968"/>
    </source>
</evidence>
<dbReference type="Pfam" id="PF00364">
    <property type="entry name" value="Biotin_lipoyl"/>
    <property type="match status" value="2"/>
</dbReference>
<dbReference type="InterPro" id="IPR023213">
    <property type="entry name" value="CAT-like_dom_sf"/>
</dbReference>
<comment type="catalytic activity">
    <reaction evidence="9">
        <text>N(6)-[(R)-dihydrolipoyl]-L-lysyl-[protein] + acetyl-CoA = N(6)-[(R)-S(8)-acetyldihydrolipoyl]-L-lysyl-[protein] + CoA</text>
        <dbReference type="Rhea" id="RHEA:17017"/>
        <dbReference type="Rhea" id="RHEA-COMP:10475"/>
        <dbReference type="Rhea" id="RHEA-COMP:10478"/>
        <dbReference type="ChEBI" id="CHEBI:57287"/>
        <dbReference type="ChEBI" id="CHEBI:57288"/>
        <dbReference type="ChEBI" id="CHEBI:83100"/>
        <dbReference type="ChEBI" id="CHEBI:83111"/>
        <dbReference type="EC" id="2.3.1.12"/>
    </reaction>
</comment>
<proteinExistence type="inferred from homology"/>
<comment type="similarity">
    <text evidence="2 10">Belongs to the 2-oxoacid dehydrogenase family.</text>
</comment>
<dbReference type="SUPFAM" id="SSF47005">
    <property type="entry name" value="Peripheral subunit-binding domain of 2-oxo acid dehydrogenase complex"/>
    <property type="match status" value="1"/>
</dbReference>
<evidence type="ECO:0000256" key="8">
    <source>
        <dbReference type="ARBA" id="ARBA00025211"/>
    </source>
</evidence>
<evidence type="ECO:0000313" key="14">
    <source>
        <dbReference type="Proteomes" id="UP000294412"/>
    </source>
</evidence>
<comment type="cofactor">
    <cofactor evidence="1 10">
        <name>(R)-lipoate</name>
        <dbReference type="ChEBI" id="CHEBI:83088"/>
    </cofactor>
</comment>
<comment type="function">
    <text evidence="8">The pyruvate dehydrogenase complex catalyzes the overall conversion of pyruvate to acetyl-CoA and CO(2). It contains multiple copies of three enzymatic components: pyruvate dehydrogenase (E1), dihydrolipoamide acetyltransferase (E2) and lipoamide dehydrogenase (E3).</text>
</comment>
<dbReference type="SUPFAM" id="SSF51230">
    <property type="entry name" value="Single hybrid motif"/>
    <property type="match status" value="2"/>
</dbReference>
<evidence type="ECO:0000313" key="13">
    <source>
        <dbReference type="EMBL" id="VFP79767.1"/>
    </source>
</evidence>
<dbReference type="Gene3D" id="2.40.50.100">
    <property type="match status" value="2"/>
</dbReference>